<proteinExistence type="inferred from homology"/>
<dbReference type="AlphaFoldDB" id="A0A0V8RXV8"/>
<evidence type="ECO:0000259" key="7">
    <source>
        <dbReference type="Pfam" id="PF01048"/>
    </source>
</evidence>
<comment type="catalytic activity">
    <reaction evidence="6">
        <text>uridine + phosphate = alpha-D-ribose 1-phosphate + uracil</text>
        <dbReference type="Rhea" id="RHEA:24388"/>
        <dbReference type="ChEBI" id="CHEBI:16704"/>
        <dbReference type="ChEBI" id="CHEBI:17568"/>
        <dbReference type="ChEBI" id="CHEBI:43474"/>
        <dbReference type="ChEBI" id="CHEBI:57720"/>
        <dbReference type="EC" id="2.4.2.3"/>
    </reaction>
</comment>
<dbReference type="GO" id="GO:0005829">
    <property type="term" value="C:cytosol"/>
    <property type="evidence" value="ECO:0007669"/>
    <property type="project" value="TreeGrafter"/>
</dbReference>
<feature type="domain" description="Nucleoside phosphorylase" evidence="7">
    <location>
        <begin position="17"/>
        <end position="216"/>
    </location>
</feature>
<dbReference type="EC" id="2.4.2.3" evidence="2"/>
<dbReference type="Pfam" id="PF01048">
    <property type="entry name" value="PNP_UDP_1"/>
    <property type="match status" value="1"/>
</dbReference>
<dbReference type="EMBL" id="LLVT01000001">
    <property type="protein sequence ID" value="KSW12908.1"/>
    <property type="molecule type" value="Genomic_DNA"/>
</dbReference>
<dbReference type="GO" id="GO:0004731">
    <property type="term" value="F:purine-nucleoside phosphorylase activity"/>
    <property type="evidence" value="ECO:0007669"/>
    <property type="project" value="InterPro"/>
</dbReference>
<dbReference type="NCBIfam" id="NF004489">
    <property type="entry name" value="PRK05819.1"/>
    <property type="match status" value="1"/>
</dbReference>
<dbReference type="InterPro" id="IPR004402">
    <property type="entry name" value="DeoD-type"/>
</dbReference>
<sequence>MRSTPHINPTAPIAPTILLPGDPLRAKFIAETYLEDAQQFNAVRNMLGYTGTYRGTPVSVMGSGMGIPSISLYAHELIHEFGCTRLVRVGTCGALQPDVNLYDVVVAQAACSNSAFLDQYQIPGSYAPIGSFRLIEDVVRRAREADVPIHVGNILSSDTFYNANPTFNEAWQRMGVLAIEMESAGLYATAAHAGVEAVGIFTVSDSLVTGEATDAQARQTSFTTMMELALPLAQL</sequence>
<dbReference type="RefSeq" id="WP_060565734.1">
    <property type="nucleotide sequence ID" value="NZ_CP040006.1"/>
</dbReference>
<keyword evidence="4" id="KW-0328">Glycosyltransferase</keyword>
<evidence type="ECO:0000313" key="9">
    <source>
        <dbReference type="Proteomes" id="UP000054686"/>
    </source>
</evidence>
<comment type="caution">
    <text evidence="8">The sequence shown here is derived from an EMBL/GenBank/DDBJ whole genome shotgun (WGS) entry which is preliminary data.</text>
</comment>
<gene>
    <name evidence="8" type="ORF">APY09_00650</name>
</gene>
<evidence type="ECO:0000256" key="6">
    <source>
        <dbReference type="ARBA" id="ARBA00048447"/>
    </source>
</evidence>
<reference evidence="8 9" key="1">
    <citation type="submission" date="2015-10" db="EMBL/GenBank/DDBJ databases">
        <title>Draft Genome of Actinomyces odontolyticus subsp. actinosynbacter strain XH001.</title>
        <authorList>
            <person name="Mclean J.S."/>
            <person name="He X."/>
        </authorList>
    </citation>
    <scope>NUCLEOTIDE SEQUENCE [LARGE SCALE GENOMIC DNA]</scope>
    <source>
        <strain evidence="8 9">XH001</strain>
    </source>
</reference>
<dbReference type="PROSITE" id="PS01232">
    <property type="entry name" value="PNP_UDP_1"/>
    <property type="match status" value="1"/>
</dbReference>
<name>A0A0V8RXV8_9ACTO</name>
<dbReference type="CDD" id="cd09006">
    <property type="entry name" value="PNP_EcPNPI-like"/>
    <property type="match status" value="1"/>
</dbReference>
<dbReference type="OrthoDB" id="9782889at2"/>
<accession>A0A0V8RXV8</accession>
<evidence type="ECO:0000256" key="4">
    <source>
        <dbReference type="ARBA" id="ARBA00022676"/>
    </source>
</evidence>
<dbReference type="HAMAP" id="MF_01627">
    <property type="entry name" value="Pur_nucleosid_phosp"/>
    <property type="match status" value="1"/>
</dbReference>
<dbReference type="InterPro" id="IPR018016">
    <property type="entry name" value="Nucleoside_phosphorylase_CS"/>
</dbReference>
<evidence type="ECO:0000256" key="3">
    <source>
        <dbReference type="ARBA" id="ARBA00021980"/>
    </source>
</evidence>
<comment type="similarity">
    <text evidence="1">Belongs to the PNP/UDP phosphorylase family.</text>
</comment>
<evidence type="ECO:0000256" key="5">
    <source>
        <dbReference type="ARBA" id="ARBA00022679"/>
    </source>
</evidence>
<organism evidence="8 9">
    <name type="scientific">Schaalia odontolytica</name>
    <dbReference type="NCBI Taxonomy" id="1660"/>
    <lineage>
        <taxon>Bacteria</taxon>
        <taxon>Bacillati</taxon>
        <taxon>Actinomycetota</taxon>
        <taxon>Actinomycetes</taxon>
        <taxon>Actinomycetales</taxon>
        <taxon>Actinomycetaceae</taxon>
        <taxon>Schaalia</taxon>
    </lineage>
</organism>
<dbReference type="Proteomes" id="UP000054686">
    <property type="component" value="Unassembled WGS sequence"/>
</dbReference>
<dbReference type="SUPFAM" id="SSF53167">
    <property type="entry name" value="Purine and uridine phosphorylases"/>
    <property type="match status" value="1"/>
</dbReference>
<dbReference type="InterPro" id="IPR035994">
    <property type="entry name" value="Nucleoside_phosphorylase_sf"/>
</dbReference>
<dbReference type="GO" id="GO:0004850">
    <property type="term" value="F:uridine phosphorylase activity"/>
    <property type="evidence" value="ECO:0007669"/>
    <property type="project" value="UniProtKB-EC"/>
</dbReference>
<evidence type="ECO:0000256" key="1">
    <source>
        <dbReference type="ARBA" id="ARBA00010456"/>
    </source>
</evidence>
<keyword evidence="5" id="KW-0808">Transferase</keyword>
<dbReference type="PANTHER" id="PTHR43691">
    <property type="entry name" value="URIDINE PHOSPHORYLASE"/>
    <property type="match status" value="1"/>
</dbReference>
<dbReference type="InterPro" id="IPR000845">
    <property type="entry name" value="Nucleoside_phosphorylase_d"/>
</dbReference>
<evidence type="ECO:0000256" key="2">
    <source>
        <dbReference type="ARBA" id="ARBA00011888"/>
    </source>
</evidence>
<dbReference type="PANTHER" id="PTHR43691:SF11">
    <property type="entry name" value="FI09636P-RELATED"/>
    <property type="match status" value="1"/>
</dbReference>
<evidence type="ECO:0000313" key="8">
    <source>
        <dbReference type="EMBL" id="KSW12908.1"/>
    </source>
</evidence>
<dbReference type="GO" id="GO:0006152">
    <property type="term" value="P:purine nucleoside catabolic process"/>
    <property type="evidence" value="ECO:0007669"/>
    <property type="project" value="TreeGrafter"/>
</dbReference>
<protein>
    <recommendedName>
        <fullName evidence="3">Uridine phosphorylase</fullName>
        <ecNumber evidence="2">2.4.2.3</ecNumber>
    </recommendedName>
</protein>
<dbReference type="Gene3D" id="3.40.50.1580">
    <property type="entry name" value="Nucleoside phosphorylase domain"/>
    <property type="match status" value="1"/>
</dbReference>
<dbReference type="NCBIfam" id="TIGR00107">
    <property type="entry name" value="deoD"/>
    <property type="match status" value="1"/>
</dbReference>